<dbReference type="Proteomes" id="UP000095286">
    <property type="component" value="Unplaced"/>
</dbReference>
<evidence type="ECO:0000313" key="1">
    <source>
        <dbReference type="Proteomes" id="UP000095286"/>
    </source>
</evidence>
<reference evidence="2" key="1">
    <citation type="submission" date="2016-11" db="UniProtKB">
        <authorList>
            <consortium name="WormBaseParasite"/>
        </authorList>
    </citation>
    <scope>IDENTIFICATION</scope>
    <source>
        <strain evidence="2">KR3021</strain>
    </source>
</reference>
<proteinExistence type="predicted"/>
<protein>
    <submittedName>
        <fullName evidence="2">t-SNARE coiled-coil homology domain-containing protein</fullName>
    </submittedName>
</protein>
<evidence type="ECO:0000313" key="2">
    <source>
        <dbReference type="WBParaSite" id="RSKR_0000930100.1"/>
    </source>
</evidence>
<accession>A0AC35UBT9</accession>
<name>A0AC35UBT9_9BILA</name>
<dbReference type="WBParaSite" id="RSKR_0000930100.1">
    <property type="protein sequence ID" value="RSKR_0000930100.1"/>
    <property type="gene ID" value="RSKR_0000930100"/>
</dbReference>
<organism evidence="1 2">
    <name type="scientific">Rhabditophanes sp. KR3021</name>
    <dbReference type="NCBI Taxonomy" id="114890"/>
    <lineage>
        <taxon>Eukaryota</taxon>
        <taxon>Metazoa</taxon>
        <taxon>Ecdysozoa</taxon>
        <taxon>Nematoda</taxon>
        <taxon>Chromadorea</taxon>
        <taxon>Rhabditida</taxon>
        <taxon>Tylenchina</taxon>
        <taxon>Panagrolaimomorpha</taxon>
        <taxon>Strongyloidoidea</taxon>
        <taxon>Alloionematidae</taxon>
        <taxon>Rhabditophanes</taxon>
    </lineage>
</organism>
<sequence>MSLSSNANELIDLITVNINKIKQNVEKLDLIVQKIGTSAEDSSIQGDVHQIIQHSQSLSKATNAQLKKFVNLSNDNSTLKIQRERLMNEFGGALNKLKEAEKNASAKAIAKVKQVEMEDQYLNVSDDSNPFSSAPNIQQQQQHEHNLAELRERQQFVRQLEEDISDVNQIFTDLARLVHEQGDMVDSIEANVESAQIHVEQGGTNVGQALVYQQKARQKQFLLLVFFGLLIFIILLTLYFST</sequence>